<gene>
    <name evidence="1" type="ORF">LMS43_08060</name>
</gene>
<name>A0ABT8EIW9_9BURK</name>
<dbReference type="Proteomes" id="UP001168613">
    <property type="component" value="Unassembled WGS sequence"/>
</dbReference>
<proteinExistence type="predicted"/>
<sequence length="122" mass="13866">MRGQSAITELRLCGYKPRIVWVLLLDSGCPENYFLDAANSLELDGKPEVHVSADDDIAALDFRFVHGLTVLLQGNDPARLRTAFKRIRQFSPERIITSSRDIFNDYRHGHAKRHSNHHAGQL</sequence>
<dbReference type="EMBL" id="JAJHNU010000001">
    <property type="protein sequence ID" value="MDN4121238.1"/>
    <property type="molecule type" value="Genomic_DNA"/>
</dbReference>
<evidence type="ECO:0000313" key="2">
    <source>
        <dbReference type="Proteomes" id="UP001168613"/>
    </source>
</evidence>
<keyword evidence="2" id="KW-1185">Reference proteome</keyword>
<accession>A0ABT8EIW9</accession>
<dbReference type="RefSeq" id="WP_266124860.1">
    <property type="nucleotide sequence ID" value="NZ_JAJHNU010000001.1"/>
</dbReference>
<comment type="caution">
    <text evidence="1">The sequence shown here is derived from an EMBL/GenBank/DDBJ whole genome shotgun (WGS) entry which is preliminary data.</text>
</comment>
<organism evidence="1 2">
    <name type="scientific">Alcaligenes endophyticus</name>
    <dbReference type="NCBI Taxonomy" id="1929088"/>
    <lineage>
        <taxon>Bacteria</taxon>
        <taxon>Pseudomonadati</taxon>
        <taxon>Pseudomonadota</taxon>
        <taxon>Betaproteobacteria</taxon>
        <taxon>Burkholderiales</taxon>
        <taxon>Alcaligenaceae</taxon>
        <taxon>Alcaligenes</taxon>
    </lineage>
</organism>
<evidence type="ECO:0000313" key="1">
    <source>
        <dbReference type="EMBL" id="MDN4121238.1"/>
    </source>
</evidence>
<protein>
    <submittedName>
        <fullName evidence="1">Uncharacterized protein</fullName>
    </submittedName>
</protein>
<reference evidence="1" key="1">
    <citation type="submission" date="2021-11" db="EMBL/GenBank/DDBJ databases">
        <title>Draft genome sequence of Alcaligenes endophyticus type strain CCUG 75668T.</title>
        <authorList>
            <person name="Salva-Serra F."/>
            <person name="Duran R.E."/>
            <person name="Seeger M."/>
            <person name="Moore E.R.B."/>
            <person name="Jaen-Luchoro D."/>
        </authorList>
    </citation>
    <scope>NUCLEOTIDE SEQUENCE</scope>
    <source>
        <strain evidence="1">CCUG 75668</strain>
    </source>
</reference>